<feature type="non-terminal residue" evidence="9">
    <location>
        <position position="253"/>
    </location>
</feature>
<dbReference type="InterPro" id="IPR000620">
    <property type="entry name" value="EamA_dom"/>
</dbReference>
<feature type="domain" description="EamA" evidence="8">
    <location>
        <begin position="146"/>
        <end position="253"/>
    </location>
</feature>
<dbReference type="PANTHER" id="PTHR42920">
    <property type="entry name" value="OS03G0707200 PROTEIN-RELATED"/>
    <property type="match status" value="1"/>
</dbReference>
<feature type="transmembrane region" description="Helical" evidence="7">
    <location>
        <begin position="91"/>
        <end position="113"/>
    </location>
</feature>
<comment type="subcellular location">
    <subcellularLocation>
        <location evidence="1">Cell membrane</location>
        <topology evidence="1">Multi-pass membrane protein</topology>
    </subcellularLocation>
</comment>
<reference evidence="9 10" key="1">
    <citation type="submission" date="2022-02" db="EMBL/GenBank/DDBJ databases">
        <title>Uncovering new skin microbiome diversity through culturing and metagenomics.</title>
        <authorList>
            <person name="Conlan S."/>
            <person name="Deming C."/>
            <person name="Nisc Comparative Sequencing Program N."/>
            <person name="Segre J.A."/>
        </authorList>
    </citation>
    <scope>NUCLEOTIDE SEQUENCE [LARGE SCALE GENOMIC DNA]</scope>
    <source>
        <strain evidence="9 10">ACRQZ</strain>
    </source>
</reference>
<feature type="transmembrane region" description="Helical" evidence="7">
    <location>
        <begin position="64"/>
        <end position="85"/>
    </location>
</feature>
<evidence type="ECO:0000256" key="4">
    <source>
        <dbReference type="ARBA" id="ARBA00022692"/>
    </source>
</evidence>
<dbReference type="SUPFAM" id="SSF103481">
    <property type="entry name" value="Multidrug resistance efflux transporter EmrE"/>
    <property type="match status" value="1"/>
</dbReference>
<proteinExistence type="inferred from homology"/>
<evidence type="ECO:0000256" key="1">
    <source>
        <dbReference type="ARBA" id="ARBA00004651"/>
    </source>
</evidence>
<dbReference type="EMBL" id="JAKRCV010000043">
    <property type="protein sequence ID" value="MCG7322701.1"/>
    <property type="molecule type" value="Genomic_DNA"/>
</dbReference>
<evidence type="ECO:0000259" key="8">
    <source>
        <dbReference type="Pfam" id="PF00892"/>
    </source>
</evidence>
<organism evidence="9 10">
    <name type="scientific">Arsenicicoccus bolidensis</name>
    <dbReference type="NCBI Taxonomy" id="229480"/>
    <lineage>
        <taxon>Bacteria</taxon>
        <taxon>Bacillati</taxon>
        <taxon>Actinomycetota</taxon>
        <taxon>Actinomycetes</taxon>
        <taxon>Micrococcales</taxon>
        <taxon>Intrasporangiaceae</taxon>
        <taxon>Arsenicicoccus</taxon>
    </lineage>
</organism>
<feature type="transmembrane region" description="Helical" evidence="7">
    <location>
        <begin position="209"/>
        <end position="233"/>
    </location>
</feature>
<dbReference type="RefSeq" id="WP_239265036.1">
    <property type="nucleotide sequence ID" value="NZ_JAKRCV010000043.1"/>
</dbReference>
<evidence type="ECO:0000256" key="6">
    <source>
        <dbReference type="ARBA" id="ARBA00023136"/>
    </source>
</evidence>
<dbReference type="Pfam" id="PF00892">
    <property type="entry name" value="EamA"/>
    <property type="match status" value="2"/>
</dbReference>
<comment type="caution">
    <text evidence="9">The sequence shown here is derived from an EMBL/GenBank/DDBJ whole genome shotgun (WGS) entry which is preliminary data.</text>
</comment>
<evidence type="ECO:0000256" key="7">
    <source>
        <dbReference type="SAM" id="Phobius"/>
    </source>
</evidence>
<feature type="transmembrane region" description="Helical" evidence="7">
    <location>
        <begin position="176"/>
        <end position="203"/>
    </location>
</feature>
<protein>
    <submittedName>
        <fullName evidence="9">DMT family transporter</fullName>
    </submittedName>
</protein>
<keyword evidence="5 7" id="KW-1133">Transmembrane helix</keyword>
<feature type="transmembrane region" description="Helical" evidence="7">
    <location>
        <begin position="37"/>
        <end position="57"/>
    </location>
</feature>
<dbReference type="InterPro" id="IPR037185">
    <property type="entry name" value="EmrE-like"/>
</dbReference>
<gene>
    <name evidence="9" type="ORF">MHL29_12520</name>
</gene>
<feature type="transmembrane region" description="Helical" evidence="7">
    <location>
        <begin position="120"/>
        <end position="139"/>
    </location>
</feature>
<feature type="transmembrane region" description="Helical" evidence="7">
    <location>
        <begin position="145"/>
        <end position="164"/>
    </location>
</feature>
<feature type="domain" description="EamA" evidence="8">
    <location>
        <begin position="3"/>
        <end position="135"/>
    </location>
</feature>
<dbReference type="InterPro" id="IPR051258">
    <property type="entry name" value="Diverse_Substrate_Transporter"/>
</dbReference>
<comment type="similarity">
    <text evidence="2">Belongs to the EamA transporter family.</text>
</comment>
<sequence>MLRGYLLVLTSAVGFGINPLLATAAYRAGVDVPTVLFYRFAVAALVLWGLCVGRGLVRPLPRRALAGLGVAGFAYVLQAATYFYAVQQISAGLAALLLYLYPCLVALVTALAARVVPSRGVVLSLVLSFAGIGLALGRVTGAGSLSGVLAGVATALCYTAYVLLTDHLGATVPPLLASAWVCTLATGFIVVATAATGTFAPALAMRSPWAVAGVGLVGGALAIATFFAGVAAVGATQASIVSTVEPIISVVLS</sequence>
<evidence type="ECO:0000256" key="5">
    <source>
        <dbReference type="ARBA" id="ARBA00022989"/>
    </source>
</evidence>
<evidence type="ECO:0000313" key="9">
    <source>
        <dbReference type="EMBL" id="MCG7322701.1"/>
    </source>
</evidence>
<evidence type="ECO:0000256" key="3">
    <source>
        <dbReference type="ARBA" id="ARBA00022475"/>
    </source>
</evidence>
<dbReference type="PANTHER" id="PTHR42920:SF5">
    <property type="entry name" value="EAMA DOMAIN-CONTAINING PROTEIN"/>
    <property type="match status" value="1"/>
</dbReference>
<dbReference type="Proteomes" id="UP001521931">
    <property type="component" value="Unassembled WGS sequence"/>
</dbReference>
<evidence type="ECO:0000256" key="2">
    <source>
        <dbReference type="ARBA" id="ARBA00007362"/>
    </source>
</evidence>
<keyword evidence="10" id="KW-1185">Reference proteome</keyword>
<accession>A0ABS9Q491</accession>
<keyword evidence="4 7" id="KW-0812">Transmembrane</keyword>
<name>A0ABS9Q491_9MICO</name>
<keyword evidence="6 7" id="KW-0472">Membrane</keyword>
<evidence type="ECO:0000313" key="10">
    <source>
        <dbReference type="Proteomes" id="UP001521931"/>
    </source>
</evidence>
<keyword evidence="3" id="KW-1003">Cell membrane</keyword>